<dbReference type="AlphaFoldDB" id="A0AAN9FPT6"/>
<dbReference type="Proteomes" id="UP001359559">
    <property type="component" value="Unassembled WGS sequence"/>
</dbReference>
<protein>
    <submittedName>
        <fullName evidence="1">Uncharacterized protein</fullName>
    </submittedName>
</protein>
<name>A0AAN9FPT6_CLITE</name>
<evidence type="ECO:0000313" key="2">
    <source>
        <dbReference type="Proteomes" id="UP001359559"/>
    </source>
</evidence>
<evidence type="ECO:0000313" key="1">
    <source>
        <dbReference type="EMBL" id="KAK7280392.1"/>
    </source>
</evidence>
<comment type="caution">
    <text evidence="1">The sequence shown here is derived from an EMBL/GenBank/DDBJ whole genome shotgun (WGS) entry which is preliminary data.</text>
</comment>
<accession>A0AAN9FPT6</accession>
<gene>
    <name evidence="1" type="ORF">RJT34_25456</name>
</gene>
<reference evidence="1 2" key="1">
    <citation type="submission" date="2024-01" db="EMBL/GenBank/DDBJ databases">
        <title>The genomes of 5 underutilized Papilionoideae crops provide insights into root nodulation and disease resistance.</title>
        <authorList>
            <person name="Yuan L."/>
        </authorList>
    </citation>
    <scope>NUCLEOTIDE SEQUENCE [LARGE SCALE GENOMIC DNA]</scope>
    <source>
        <strain evidence="1">LY-2023</strain>
        <tissue evidence="1">Leaf</tissue>
    </source>
</reference>
<keyword evidence="2" id="KW-1185">Reference proteome</keyword>
<sequence>MHMKVQKYFEVHLGLSFIPWLVCYCAQDFSWDAYSSLHCDIFKFYLGRHLMDRSKRPRPNAFSSNLTDITR</sequence>
<proteinExistence type="predicted"/>
<organism evidence="1 2">
    <name type="scientific">Clitoria ternatea</name>
    <name type="common">Butterfly pea</name>
    <dbReference type="NCBI Taxonomy" id="43366"/>
    <lineage>
        <taxon>Eukaryota</taxon>
        <taxon>Viridiplantae</taxon>
        <taxon>Streptophyta</taxon>
        <taxon>Embryophyta</taxon>
        <taxon>Tracheophyta</taxon>
        <taxon>Spermatophyta</taxon>
        <taxon>Magnoliopsida</taxon>
        <taxon>eudicotyledons</taxon>
        <taxon>Gunneridae</taxon>
        <taxon>Pentapetalae</taxon>
        <taxon>rosids</taxon>
        <taxon>fabids</taxon>
        <taxon>Fabales</taxon>
        <taxon>Fabaceae</taxon>
        <taxon>Papilionoideae</taxon>
        <taxon>50 kb inversion clade</taxon>
        <taxon>NPAAA clade</taxon>
        <taxon>indigoferoid/millettioid clade</taxon>
        <taxon>Phaseoleae</taxon>
        <taxon>Clitoria</taxon>
    </lineage>
</organism>
<dbReference type="EMBL" id="JAYKXN010000006">
    <property type="protein sequence ID" value="KAK7280392.1"/>
    <property type="molecule type" value="Genomic_DNA"/>
</dbReference>